<protein>
    <recommendedName>
        <fullName evidence="3">Cx9C motif-containing protein 4, mitochondrial</fullName>
    </recommendedName>
</protein>
<reference evidence="6 7" key="1">
    <citation type="submission" date="2014-04" db="EMBL/GenBank/DDBJ databases">
        <title>Evolutionary Origins and Diversification of the Mycorrhizal Mutualists.</title>
        <authorList>
            <consortium name="DOE Joint Genome Institute"/>
            <consortium name="Mycorrhizal Genomics Consortium"/>
            <person name="Kohler A."/>
            <person name="Kuo A."/>
            <person name="Nagy L.G."/>
            <person name="Floudas D."/>
            <person name="Copeland A."/>
            <person name="Barry K.W."/>
            <person name="Cichocki N."/>
            <person name="Veneault-Fourrey C."/>
            <person name="LaButti K."/>
            <person name="Lindquist E.A."/>
            <person name="Lipzen A."/>
            <person name="Lundell T."/>
            <person name="Morin E."/>
            <person name="Murat C."/>
            <person name="Riley R."/>
            <person name="Ohm R."/>
            <person name="Sun H."/>
            <person name="Tunlid A."/>
            <person name="Henrissat B."/>
            <person name="Grigoriev I.V."/>
            <person name="Hibbett D.S."/>
            <person name="Martin F."/>
        </authorList>
    </citation>
    <scope>NUCLEOTIDE SEQUENCE [LARGE SCALE GENOMIC DNA]</scope>
    <source>
        <strain evidence="6 7">FD-317 M1</strain>
    </source>
</reference>
<keyword evidence="4" id="KW-0496">Mitochondrion</keyword>
<comment type="subcellular location">
    <subcellularLocation>
        <location evidence="1">Mitochondrion intermembrane space</location>
    </subcellularLocation>
</comment>
<dbReference type="GO" id="GO:0005758">
    <property type="term" value="C:mitochondrial intermembrane space"/>
    <property type="evidence" value="ECO:0007669"/>
    <property type="project" value="UniProtKB-SubCell"/>
</dbReference>
<feature type="non-terminal residue" evidence="6">
    <location>
        <position position="1"/>
    </location>
</feature>
<feature type="non-terminal residue" evidence="6">
    <location>
        <position position="52"/>
    </location>
</feature>
<evidence type="ECO:0000313" key="7">
    <source>
        <dbReference type="Proteomes" id="UP000053593"/>
    </source>
</evidence>
<comment type="similarity">
    <text evidence="2">Belongs to the CMC4 family.</text>
</comment>
<dbReference type="InterPro" id="IPR009069">
    <property type="entry name" value="Cys_alpha_HP_mot_SF"/>
</dbReference>
<organism evidence="6 7">
    <name type="scientific">Collybiopsis luxurians FD-317 M1</name>
    <dbReference type="NCBI Taxonomy" id="944289"/>
    <lineage>
        <taxon>Eukaryota</taxon>
        <taxon>Fungi</taxon>
        <taxon>Dikarya</taxon>
        <taxon>Basidiomycota</taxon>
        <taxon>Agaricomycotina</taxon>
        <taxon>Agaricomycetes</taxon>
        <taxon>Agaricomycetidae</taxon>
        <taxon>Agaricales</taxon>
        <taxon>Marasmiineae</taxon>
        <taxon>Omphalotaceae</taxon>
        <taxon>Collybiopsis</taxon>
        <taxon>Collybiopsis luxurians</taxon>
    </lineage>
</organism>
<accession>A0A0D0BI52</accession>
<evidence type="ECO:0000256" key="5">
    <source>
        <dbReference type="ARBA" id="ARBA00023157"/>
    </source>
</evidence>
<dbReference type="SUPFAM" id="SSF47072">
    <property type="entry name" value="Cysteine alpha-hairpin motif"/>
    <property type="match status" value="1"/>
</dbReference>
<dbReference type="InterPro" id="IPR027179">
    <property type="entry name" value="CMC4"/>
</dbReference>
<dbReference type="EMBL" id="KN834763">
    <property type="protein sequence ID" value="KIK63725.1"/>
    <property type="molecule type" value="Genomic_DNA"/>
</dbReference>
<dbReference type="HOGENOM" id="CLU_177210_2_0_1"/>
<evidence type="ECO:0000256" key="1">
    <source>
        <dbReference type="ARBA" id="ARBA00004569"/>
    </source>
</evidence>
<proteinExistence type="inferred from homology"/>
<dbReference type="Gene3D" id="1.10.287.1130">
    <property type="entry name" value="CytochromE C oxidase copper chaperone"/>
    <property type="match status" value="1"/>
</dbReference>
<evidence type="ECO:0000256" key="3">
    <source>
        <dbReference type="ARBA" id="ARBA00019406"/>
    </source>
</evidence>
<dbReference type="Pfam" id="PF08991">
    <property type="entry name" value="CMC4"/>
    <property type="match status" value="1"/>
</dbReference>
<dbReference type="Proteomes" id="UP000053593">
    <property type="component" value="Unassembled WGS sequence"/>
</dbReference>
<sequence>ACNLQECLGKNTYHTQKCDALLRQLYECCQRIYKDNPKADSSACPLPSVVER</sequence>
<dbReference type="AlphaFoldDB" id="A0A0D0BI52"/>
<name>A0A0D0BI52_9AGAR</name>
<evidence type="ECO:0000256" key="2">
    <source>
        <dbReference type="ARBA" id="ARBA00009858"/>
    </source>
</evidence>
<keyword evidence="7" id="KW-1185">Reference proteome</keyword>
<dbReference type="PANTHER" id="PTHR15590:SF0">
    <property type="entry name" value="CX9C MOTIF-CONTAINING PROTEIN 4"/>
    <property type="match status" value="1"/>
</dbReference>
<keyword evidence="5" id="KW-1015">Disulfide bond</keyword>
<evidence type="ECO:0000256" key="4">
    <source>
        <dbReference type="ARBA" id="ARBA00023128"/>
    </source>
</evidence>
<evidence type="ECO:0000313" key="6">
    <source>
        <dbReference type="EMBL" id="KIK63725.1"/>
    </source>
</evidence>
<gene>
    <name evidence="6" type="ORF">GYMLUDRAFT_124768</name>
</gene>
<dbReference type="PANTHER" id="PTHR15590">
    <property type="entry name" value="CX9C MOTIF-CONTAINING PROTEIN 4"/>
    <property type="match status" value="1"/>
</dbReference>
<dbReference type="OrthoDB" id="13601at2759"/>